<dbReference type="PATRIC" id="fig|285473.5.peg.3690"/>
<dbReference type="InterPro" id="IPR018020">
    <property type="entry name" value="OHCU_decarboxylase"/>
</dbReference>
<dbReference type="STRING" id="285473.A4G23_03524"/>
<organism evidence="9 10">
    <name type="scientific">Streptomyces rubrolavendulae</name>
    <dbReference type="NCBI Taxonomy" id="285473"/>
    <lineage>
        <taxon>Bacteria</taxon>
        <taxon>Bacillati</taxon>
        <taxon>Actinomycetota</taxon>
        <taxon>Actinomycetes</taxon>
        <taxon>Kitasatosporales</taxon>
        <taxon>Streptomycetaceae</taxon>
        <taxon>Streptomyces</taxon>
    </lineage>
</organism>
<gene>
    <name evidence="9" type="ORF">A4G23_03524</name>
</gene>
<evidence type="ECO:0000256" key="6">
    <source>
        <dbReference type="ARBA" id="ARBA00023239"/>
    </source>
</evidence>
<dbReference type="KEGG" id="srn:A4G23_03524"/>
<dbReference type="GO" id="GO:0019628">
    <property type="term" value="P:urate catabolic process"/>
    <property type="evidence" value="ECO:0007669"/>
    <property type="project" value="TreeGrafter"/>
</dbReference>
<dbReference type="Proteomes" id="UP000095349">
    <property type="component" value="Chromosome"/>
</dbReference>
<dbReference type="OrthoDB" id="4303574at2"/>
<dbReference type="InterPro" id="IPR036778">
    <property type="entry name" value="OHCU_decarboxylase_sf"/>
</dbReference>
<dbReference type="EC" id="4.1.1.97" evidence="3"/>
<evidence type="ECO:0000259" key="8">
    <source>
        <dbReference type="Pfam" id="PF09349"/>
    </source>
</evidence>
<feature type="domain" description="Oxo-4-hydroxy-4-carboxy-5-ureidoimidazoline decarboxylase" evidence="8">
    <location>
        <begin position="151"/>
        <end position="208"/>
    </location>
</feature>
<feature type="compositionally biased region" description="Pro residues" evidence="7">
    <location>
        <begin position="77"/>
        <end position="94"/>
    </location>
</feature>
<dbReference type="GO" id="GO:0051997">
    <property type="term" value="F:2-oxo-4-hydroxy-4-carboxy-5-ureidoimidazoline decarboxylase activity"/>
    <property type="evidence" value="ECO:0007669"/>
    <property type="project" value="UniProtKB-EC"/>
</dbReference>
<reference evidence="9 10" key="1">
    <citation type="submission" date="2016-09" db="EMBL/GenBank/DDBJ databases">
        <title>Streptomyces rubrolavendulae MJM4426 Genome sequencing and assembly.</title>
        <authorList>
            <person name="Kim J.-G."/>
        </authorList>
    </citation>
    <scope>NUCLEOTIDE SEQUENCE [LARGE SCALE GENOMIC DNA]</scope>
    <source>
        <strain evidence="9 10">MJM4426</strain>
    </source>
</reference>
<feature type="domain" description="Oxo-4-hydroxy-4-carboxy-5-ureidoimidazoline decarboxylase" evidence="8">
    <location>
        <begin position="224"/>
        <end position="289"/>
    </location>
</feature>
<comment type="pathway">
    <text evidence="2">Purine metabolism; urate degradation; (S)-allantoin from urate: step 3/3.</text>
</comment>
<dbReference type="RefSeq" id="WP_079140215.1">
    <property type="nucleotide sequence ID" value="NZ_CP017316.1"/>
</dbReference>
<dbReference type="Gene3D" id="1.10.3330.10">
    <property type="entry name" value="Oxo-4-hydroxy-4-carboxy-5-ureidoimidazoline decarboxylase"/>
    <property type="match status" value="2"/>
</dbReference>
<keyword evidence="4" id="KW-0659">Purine metabolism</keyword>
<keyword evidence="6" id="KW-0456">Lyase</keyword>
<protein>
    <recommendedName>
        <fullName evidence="3">2-oxo-4-hydroxy-4-carboxy-5-ureidoimidazoline decarboxylase</fullName>
        <ecNumber evidence="3">4.1.1.97</ecNumber>
    </recommendedName>
</protein>
<accession>A0A1D8G5C9</accession>
<comment type="catalytic activity">
    <reaction evidence="1">
        <text>5-hydroxy-2-oxo-4-ureido-2,5-dihydro-1H-imidazole-5-carboxylate + H(+) = (S)-allantoin + CO2</text>
        <dbReference type="Rhea" id="RHEA:26301"/>
        <dbReference type="ChEBI" id="CHEBI:15378"/>
        <dbReference type="ChEBI" id="CHEBI:15678"/>
        <dbReference type="ChEBI" id="CHEBI:16526"/>
        <dbReference type="ChEBI" id="CHEBI:58639"/>
        <dbReference type="EC" id="4.1.1.97"/>
    </reaction>
</comment>
<evidence type="ECO:0000256" key="4">
    <source>
        <dbReference type="ARBA" id="ARBA00022631"/>
    </source>
</evidence>
<dbReference type="PANTHER" id="PTHR43466:SF1">
    <property type="entry name" value="2-OXO-4-HYDROXY-4-CARBOXY-5-UREIDOIMIDAZOLINE DECARBOXYLASE-RELATED"/>
    <property type="match status" value="1"/>
</dbReference>
<evidence type="ECO:0000256" key="1">
    <source>
        <dbReference type="ARBA" id="ARBA00001163"/>
    </source>
</evidence>
<keyword evidence="5" id="KW-0210">Decarboxylase</keyword>
<dbReference type="AlphaFoldDB" id="A0A1D8G5C9"/>
<evidence type="ECO:0000256" key="7">
    <source>
        <dbReference type="SAM" id="MobiDB-lite"/>
    </source>
</evidence>
<feature type="compositionally biased region" description="Low complexity" evidence="7">
    <location>
        <begin position="119"/>
        <end position="140"/>
    </location>
</feature>
<evidence type="ECO:0000256" key="5">
    <source>
        <dbReference type="ARBA" id="ARBA00022793"/>
    </source>
</evidence>
<feature type="compositionally biased region" description="Pro residues" evidence="7">
    <location>
        <begin position="36"/>
        <end position="47"/>
    </location>
</feature>
<dbReference type="PRINTS" id="PR01217">
    <property type="entry name" value="PRICHEXTENSN"/>
</dbReference>
<evidence type="ECO:0000256" key="2">
    <source>
        <dbReference type="ARBA" id="ARBA00004754"/>
    </source>
</evidence>
<dbReference type="PANTHER" id="PTHR43466">
    <property type="entry name" value="2-OXO-4-HYDROXY-4-CARBOXY-5-UREIDOIMIDAZOLINE DECARBOXYLASE-RELATED"/>
    <property type="match status" value="1"/>
</dbReference>
<evidence type="ECO:0000313" key="9">
    <source>
        <dbReference type="EMBL" id="AOT60649.1"/>
    </source>
</evidence>
<dbReference type="EMBL" id="CP017316">
    <property type="protein sequence ID" value="AOT60649.1"/>
    <property type="molecule type" value="Genomic_DNA"/>
</dbReference>
<name>A0A1D8G5C9_9ACTN</name>
<proteinExistence type="predicted"/>
<feature type="compositionally biased region" description="Basic and acidic residues" evidence="7">
    <location>
        <begin position="1"/>
        <end position="11"/>
    </location>
</feature>
<evidence type="ECO:0000313" key="10">
    <source>
        <dbReference type="Proteomes" id="UP000095349"/>
    </source>
</evidence>
<dbReference type="SUPFAM" id="SSF158694">
    <property type="entry name" value="UraD-Like"/>
    <property type="match status" value="1"/>
</dbReference>
<feature type="region of interest" description="Disordered" evidence="7">
    <location>
        <begin position="1"/>
        <end position="140"/>
    </location>
</feature>
<dbReference type="Pfam" id="PF09349">
    <property type="entry name" value="OHCU_decarbox"/>
    <property type="match status" value="2"/>
</dbReference>
<keyword evidence="10" id="KW-1185">Reference proteome</keyword>
<dbReference type="NCBIfam" id="NF010372">
    <property type="entry name" value="PRK13798.1"/>
    <property type="match status" value="1"/>
</dbReference>
<dbReference type="GO" id="GO:0006144">
    <property type="term" value="P:purine nucleobase metabolic process"/>
    <property type="evidence" value="ECO:0007669"/>
    <property type="project" value="UniProtKB-KW"/>
</dbReference>
<dbReference type="GeneID" id="33066816"/>
<sequence>MKLRLPSEIRKGFGPLSLTLGNLASLPPHVPHDFRTPPPHGPAPAPATRPARHRAPRPTPRPATHLSRPSARHPQSVAPPPPSRAPPPSGPSPLHPQSAPITPSPEEPPLSRDPLTGEPLTGAPTASAPTAAIPGQTRAAARPADPLARFNTAPEAAAEAVLLACCGSRRWARRVAAHRPYPTVEALLAAADEAAYDMSGADLDEALGDETPPGLPPGTPWSAHTALRHAHEAYLARFGHAFVVCLDTDRPEEHLDRVLGGIRSRLDNEPEEERVASAEELRRVTRARLIHLVTEKGGLTGYSRPSVAV</sequence>
<evidence type="ECO:0000256" key="3">
    <source>
        <dbReference type="ARBA" id="ARBA00012257"/>
    </source>
</evidence>